<dbReference type="EMBL" id="JABCRI010000020">
    <property type="protein sequence ID" value="KAF8388332.1"/>
    <property type="molecule type" value="Genomic_DNA"/>
</dbReference>
<comment type="caution">
    <text evidence="1">Lacks conserved residue(s) required for the propagation of feature annotation.</text>
</comment>
<gene>
    <name evidence="3" type="ORF">HHK36_026998</name>
</gene>
<dbReference type="PANTHER" id="PTHR43228">
    <property type="entry name" value="TWO-COMPONENT RESPONSE REGULATOR"/>
    <property type="match status" value="1"/>
</dbReference>
<dbReference type="Gene3D" id="3.40.50.2300">
    <property type="match status" value="1"/>
</dbReference>
<dbReference type="InterPro" id="IPR001789">
    <property type="entry name" value="Sig_transdc_resp-reg_receiver"/>
</dbReference>
<dbReference type="PROSITE" id="PS50110">
    <property type="entry name" value="RESPONSE_REGULATORY"/>
    <property type="match status" value="1"/>
</dbReference>
<dbReference type="GO" id="GO:0000160">
    <property type="term" value="P:phosphorelay signal transduction system"/>
    <property type="evidence" value="ECO:0007669"/>
    <property type="project" value="InterPro"/>
</dbReference>
<keyword evidence="4" id="KW-1185">Reference proteome</keyword>
<sequence>MVFEIGSTSSNPMGNKLTALLINNDGAFQLMHKTILKRLGVESEVTENWIEAVNLYRSGAVFDLILINMEMPFMGALEATRALRAMGVRTKIVGVTSYSRKSQRQAFMDAGMDDILKNPLNFTKLIPLLEEIDNRPLFMD</sequence>
<dbReference type="AlphaFoldDB" id="A0A834YGL7"/>
<dbReference type="Proteomes" id="UP000655225">
    <property type="component" value="Unassembled WGS sequence"/>
</dbReference>
<dbReference type="SUPFAM" id="SSF52172">
    <property type="entry name" value="CheY-like"/>
    <property type="match status" value="1"/>
</dbReference>
<protein>
    <recommendedName>
        <fullName evidence="2">Response regulatory domain-containing protein</fullName>
    </recommendedName>
</protein>
<feature type="domain" description="Response regulatory" evidence="2">
    <location>
        <begin position="18"/>
        <end position="133"/>
    </location>
</feature>
<dbReference type="SMART" id="SM00448">
    <property type="entry name" value="REC"/>
    <property type="match status" value="1"/>
</dbReference>
<dbReference type="InterPro" id="IPR011006">
    <property type="entry name" value="CheY-like_superfamily"/>
</dbReference>
<dbReference type="Pfam" id="PF00072">
    <property type="entry name" value="Response_reg"/>
    <property type="match status" value="1"/>
</dbReference>
<evidence type="ECO:0000313" key="3">
    <source>
        <dbReference type="EMBL" id="KAF8388332.1"/>
    </source>
</evidence>
<evidence type="ECO:0000259" key="2">
    <source>
        <dbReference type="PROSITE" id="PS50110"/>
    </source>
</evidence>
<comment type="caution">
    <text evidence="3">The sequence shown here is derived from an EMBL/GenBank/DDBJ whole genome shotgun (WGS) entry which is preliminary data.</text>
</comment>
<dbReference type="PANTHER" id="PTHR43228:SF1">
    <property type="entry name" value="TWO-COMPONENT RESPONSE REGULATOR ARR22"/>
    <property type="match status" value="1"/>
</dbReference>
<dbReference type="CDD" id="cd17546">
    <property type="entry name" value="REC_hyHK_CKI1_RcsC-like"/>
    <property type="match status" value="1"/>
</dbReference>
<organism evidence="3 4">
    <name type="scientific">Tetracentron sinense</name>
    <name type="common">Spur-leaf</name>
    <dbReference type="NCBI Taxonomy" id="13715"/>
    <lineage>
        <taxon>Eukaryota</taxon>
        <taxon>Viridiplantae</taxon>
        <taxon>Streptophyta</taxon>
        <taxon>Embryophyta</taxon>
        <taxon>Tracheophyta</taxon>
        <taxon>Spermatophyta</taxon>
        <taxon>Magnoliopsida</taxon>
        <taxon>Trochodendrales</taxon>
        <taxon>Trochodendraceae</taxon>
        <taxon>Tetracentron</taxon>
    </lineage>
</organism>
<evidence type="ECO:0000313" key="4">
    <source>
        <dbReference type="Proteomes" id="UP000655225"/>
    </source>
</evidence>
<accession>A0A834YGL7</accession>
<evidence type="ECO:0000256" key="1">
    <source>
        <dbReference type="PROSITE-ProRule" id="PRU00169"/>
    </source>
</evidence>
<dbReference type="InterPro" id="IPR052048">
    <property type="entry name" value="ST_Response_Regulator"/>
</dbReference>
<dbReference type="OrthoDB" id="21225at2759"/>
<dbReference type="OMA" id="ILINMEM"/>
<name>A0A834YGL7_TETSI</name>
<proteinExistence type="predicted"/>
<reference evidence="3 4" key="1">
    <citation type="submission" date="2020-04" db="EMBL/GenBank/DDBJ databases">
        <title>Plant Genome Project.</title>
        <authorList>
            <person name="Zhang R.-G."/>
        </authorList>
    </citation>
    <scope>NUCLEOTIDE SEQUENCE [LARGE SCALE GENOMIC DNA]</scope>
    <source>
        <strain evidence="3">YNK0</strain>
        <tissue evidence="3">Leaf</tissue>
    </source>
</reference>